<evidence type="ECO:0000313" key="1">
    <source>
        <dbReference type="EMBL" id="KAA8498148.1"/>
    </source>
</evidence>
<proteinExistence type="predicted"/>
<keyword evidence="2" id="KW-1185">Reference proteome</keyword>
<comment type="caution">
    <text evidence="1">The sequence shown here is derived from an EMBL/GenBank/DDBJ whole genome shotgun (WGS) entry which is preliminary data.</text>
</comment>
<evidence type="ECO:0000313" key="2">
    <source>
        <dbReference type="Proteomes" id="UP000324585"/>
    </source>
</evidence>
<dbReference type="Proteomes" id="UP000324585">
    <property type="component" value="Unassembled WGS sequence"/>
</dbReference>
<sequence length="156" mass="16510">MASSGSDPGGADEREHAPWNQAVKALAGMPGAQAEGWRSWIPRIEVTERGDGTESPSLFGPAHEGQPYGECVLGATKNVFTIAATAVAVPLCIKRKSYVPLLIFTAMGSCTDLFGGVLACRSLKPGSTQDSIEEGVAIRPDLFTPSSIRKDEHQQP</sequence>
<accession>A0A5J4Z4K0</accession>
<reference evidence="2" key="1">
    <citation type="journal article" date="2019" name="Nat. Commun.">
        <title>Expansion of phycobilisome linker gene families in mesophilic red algae.</title>
        <authorList>
            <person name="Lee J."/>
            <person name="Kim D."/>
            <person name="Bhattacharya D."/>
            <person name="Yoon H.S."/>
        </authorList>
    </citation>
    <scope>NUCLEOTIDE SEQUENCE [LARGE SCALE GENOMIC DNA]</scope>
    <source>
        <strain evidence="2">CCMP 1328</strain>
    </source>
</reference>
<protein>
    <submittedName>
        <fullName evidence="1">Uncharacterized protein</fullName>
    </submittedName>
</protein>
<name>A0A5J4Z4K0_PORPP</name>
<dbReference type="EMBL" id="VRMN01000001">
    <property type="protein sequence ID" value="KAA8498148.1"/>
    <property type="molecule type" value="Genomic_DNA"/>
</dbReference>
<organism evidence="1 2">
    <name type="scientific">Porphyridium purpureum</name>
    <name type="common">Red alga</name>
    <name type="synonym">Porphyridium cruentum</name>
    <dbReference type="NCBI Taxonomy" id="35688"/>
    <lineage>
        <taxon>Eukaryota</taxon>
        <taxon>Rhodophyta</taxon>
        <taxon>Bangiophyceae</taxon>
        <taxon>Porphyridiales</taxon>
        <taxon>Porphyridiaceae</taxon>
        <taxon>Porphyridium</taxon>
    </lineage>
</organism>
<gene>
    <name evidence="1" type="ORF">FVE85_5733</name>
</gene>
<dbReference type="AlphaFoldDB" id="A0A5J4Z4K0"/>